<evidence type="ECO:0000256" key="1">
    <source>
        <dbReference type="ARBA" id="ARBA00004167"/>
    </source>
</evidence>
<keyword evidence="4 6" id="KW-0472">Membrane</keyword>
<feature type="region of interest" description="Disordered" evidence="5">
    <location>
        <begin position="272"/>
        <end position="318"/>
    </location>
</feature>
<dbReference type="OrthoDB" id="4497263at2759"/>
<evidence type="ECO:0000256" key="2">
    <source>
        <dbReference type="ARBA" id="ARBA00022692"/>
    </source>
</evidence>
<feature type="region of interest" description="Disordered" evidence="5">
    <location>
        <begin position="197"/>
        <end position="238"/>
    </location>
</feature>
<name>A0A9P9FNA6_9HYPO</name>
<keyword evidence="8" id="KW-1185">Reference proteome</keyword>
<evidence type="ECO:0000313" key="8">
    <source>
        <dbReference type="Proteomes" id="UP000738349"/>
    </source>
</evidence>
<gene>
    <name evidence="7" type="ORF">EDB81DRAFT_782397</name>
</gene>
<proteinExistence type="predicted"/>
<dbReference type="PANTHER" id="PTHR15549:SF26">
    <property type="entry name" value="AXIAL BUDDING PATTERN PROTEIN 2-RELATED"/>
    <property type="match status" value="1"/>
</dbReference>
<evidence type="ECO:0000313" key="7">
    <source>
        <dbReference type="EMBL" id="KAH7166525.1"/>
    </source>
</evidence>
<evidence type="ECO:0000256" key="5">
    <source>
        <dbReference type="SAM" id="MobiDB-lite"/>
    </source>
</evidence>
<protein>
    <submittedName>
        <fullName evidence="7">Uncharacterized protein</fullName>
    </submittedName>
</protein>
<evidence type="ECO:0000256" key="6">
    <source>
        <dbReference type="SAM" id="Phobius"/>
    </source>
</evidence>
<organism evidence="7 8">
    <name type="scientific">Dactylonectria macrodidyma</name>
    <dbReference type="NCBI Taxonomy" id="307937"/>
    <lineage>
        <taxon>Eukaryota</taxon>
        <taxon>Fungi</taxon>
        <taxon>Dikarya</taxon>
        <taxon>Ascomycota</taxon>
        <taxon>Pezizomycotina</taxon>
        <taxon>Sordariomycetes</taxon>
        <taxon>Hypocreomycetidae</taxon>
        <taxon>Hypocreales</taxon>
        <taxon>Nectriaceae</taxon>
        <taxon>Dactylonectria</taxon>
    </lineage>
</organism>
<dbReference type="EMBL" id="JAGMUV010000003">
    <property type="protein sequence ID" value="KAH7166525.1"/>
    <property type="molecule type" value="Genomic_DNA"/>
</dbReference>
<sequence>MAQIASTSGEASTSDEVTTHPPEENGSLVTSWMPMSTAWPSSSGCGDYWWKVVPNTVAAWDPGYGLFVDTDLTCQPPQLTSWWNADINVDVAKTQMSIGPVICPEAYTTASTQVRVVNGESRTFVACCPSSYSFRFAASAGDTNQCASDLEEGQVISYVTSDADSETWLPVTETLTEASVVWGIQVNGWLFPEETTSVSSETTSASSGSTAATTDATSSQTSAAATQTSDTEADSSSGLSTGAKAGIGAGVGVVALGLIAVAAFLLLRRRRTRANSSHDKPPETAYSEPPSEVYGSQKFPDHTRSAELGEGRRLVELP</sequence>
<feature type="transmembrane region" description="Helical" evidence="6">
    <location>
        <begin position="245"/>
        <end position="267"/>
    </location>
</feature>
<reference evidence="7" key="1">
    <citation type="journal article" date="2021" name="Nat. Commun.">
        <title>Genetic determinants of endophytism in the Arabidopsis root mycobiome.</title>
        <authorList>
            <person name="Mesny F."/>
            <person name="Miyauchi S."/>
            <person name="Thiergart T."/>
            <person name="Pickel B."/>
            <person name="Atanasova L."/>
            <person name="Karlsson M."/>
            <person name="Huettel B."/>
            <person name="Barry K.W."/>
            <person name="Haridas S."/>
            <person name="Chen C."/>
            <person name="Bauer D."/>
            <person name="Andreopoulos W."/>
            <person name="Pangilinan J."/>
            <person name="LaButti K."/>
            <person name="Riley R."/>
            <person name="Lipzen A."/>
            <person name="Clum A."/>
            <person name="Drula E."/>
            <person name="Henrissat B."/>
            <person name="Kohler A."/>
            <person name="Grigoriev I.V."/>
            <person name="Martin F.M."/>
            <person name="Hacquard S."/>
        </authorList>
    </citation>
    <scope>NUCLEOTIDE SEQUENCE</scope>
    <source>
        <strain evidence="7">MPI-CAGE-AT-0147</strain>
    </source>
</reference>
<feature type="region of interest" description="Disordered" evidence="5">
    <location>
        <begin position="1"/>
        <end position="30"/>
    </location>
</feature>
<keyword evidence="3 6" id="KW-1133">Transmembrane helix</keyword>
<dbReference type="InterPro" id="IPR051694">
    <property type="entry name" value="Immunoregulatory_rcpt-like"/>
</dbReference>
<feature type="compositionally biased region" description="Basic and acidic residues" evidence="5">
    <location>
        <begin position="299"/>
        <end position="318"/>
    </location>
</feature>
<comment type="caution">
    <text evidence="7">The sequence shown here is derived from an EMBL/GenBank/DDBJ whole genome shotgun (WGS) entry which is preliminary data.</text>
</comment>
<dbReference type="GO" id="GO:0016020">
    <property type="term" value="C:membrane"/>
    <property type="evidence" value="ECO:0007669"/>
    <property type="project" value="UniProtKB-SubCell"/>
</dbReference>
<keyword evidence="2 6" id="KW-0812">Transmembrane</keyword>
<evidence type="ECO:0000256" key="4">
    <source>
        <dbReference type="ARBA" id="ARBA00023136"/>
    </source>
</evidence>
<evidence type="ECO:0000256" key="3">
    <source>
        <dbReference type="ARBA" id="ARBA00022989"/>
    </source>
</evidence>
<dbReference type="PANTHER" id="PTHR15549">
    <property type="entry name" value="PAIRED IMMUNOGLOBULIN-LIKE TYPE 2 RECEPTOR"/>
    <property type="match status" value="1"/>
</dbReference>
<dbReference type="GO" id="GO:0071944">
    <property type="term" value="C:cell periphery"/>
    <property type="evidence" value="ECO:0007669"/>
    <property type="project" value="UniProtKB-ARBA"/>
</dbReference>
<comment type="subcellular location">
    <subcellularLocation>
        <location evidence="1">Membrane</location>
        <topology evidence="1">Single-pass membrane protein</topology>
    </subcellularLocation>
</comment>
<feature type="compositionally biased region" description="Polar residues" evidence="5">
    <location>
        <begin position="1"/>
        <end position="16"/>
    </location>
</feature>
<dbReference type="Proteomes" id="UP000738349">
    <property type="component" value="Unassembled WGS sequence"/>
</dbReference>
<accession>A0A9P9FNA6</accession>
<dbReference type="AlphaFoldDB" id="A0A9P9FNA6"/>